<dbReference type="InterPro" id="IPR011009">
    <property type="entry name" value="Kinase-like_dom_sf"/>
</dbReference>
<dbReference type="Proteomes" id="UP000283269">
    <property type="component" value="Unassembled WGS sequence"/>
</dbReference>
<organism evidence="1 2">
    <name type="scientific">Psilocybe cyanescens</name>
    <dbReference type="NCBI Taxonomy" id="93625"/>
    <lineage>
        <taxon>Eukaryota</taxon>
        <taxon>Fungi</taxon>
        <taxon>Dikarya</taxon>
        <taxon>Basidiomycota</taxon>
        <taxon>Agaricomycotina</taxon>
        <taxon>Agaricomycetes</taxon>
        <taxon>Agaricomycetidae</taxon>
        <taxon>Agaricales</taxon>
        <taxon>Agaricineae</taxon>
        <taxon>Strophariaceae</taxon>
        <taxon>Psilocybe</taxon>
    </lineage>
</organism>
<dbReference type="AlphaFoldDB" id="A0A409WKQ2"/>
<dbReference type="InParanoid" id="A0A409WKQ2"/>
<accession>A0A409WKQ2</accession>
<dbReference type="STRING" id="93625.A0A409WKQ2"/>
<reference evidence="1 2" key="1">
    <citation type="journal article" date="2018" name="Evol. Lett.">
        <title>Horizontal gene cluster transfer increased hallucinogenic mushroom diversity.</title>
        <authorList>
            <person name="Reynolds H.T."/>
            <person name="Vijayakumar V."/>
            <person name="Gluck-Thaler E."/>
            <person name="Korotkin H.B."/>
            <person name="Matheny P.B."/>
            <person name="Slot J.C."/>
        </authorList>
    </citation>
    <scope>NUCLEOTIDE SEQUENCE [LARGE SCALE GENOMIC DNA]</scope>
    <source>
        <strain evidence="1 2">2631</strain>
    </source>
</reference>
<name>A0A409WKQ2_PSICY</name>
<evidence type="ECO:0000313" key="1">
    <source>
        <dbReference type="EMBL" id="PPQ79098.1"/>
    </source>
</evidence>
<gene>
    <name evidence="1" type="ORF">CVT25_002891</name>
</gene>
<proteinExistence type="predicted"/>
<dbReference type="OrthoDB" id="3182995at2759"/>
<protein>
    <recommendedName>
        <fullName evidence="3">Protein kinase domain-containing protein</fullName>
    </recommendedName>
</protein>
<evidence type="ECO:0008006" key="3">
    <source>
        <dbReference type="Google" id="ProtNLM"/>
    </source>
</evidence>
<dbReference type="SUPFAM" id="SSF56112">
    <property type="entry name" value="Protein kinase-like (PK-like)"/>
    <property type="match status" value="1"/>
</dbReference>
<evidence type="ECO:0000313" key="2">
    <source>
        <dbReference type="Proteomes" id="UP000283269"/>
    </source>
</evidence>
<comment type="caution">
    <text evidence="1">The sequence shown here is derived from an EMBL/GenBank/DDBJ whole genome shotgun (WGS) entry which is preliminary data.</text>
</comment>
<sequence>MSDLISISSTLAASLTTSYPVENFLWIVKLVRPLDNLRSPRVFLASMGSVYDSTTDTVEVVVKMASSPTAISELEAEDGTYRQLDGLQGKSIPECYGLYNGMIDGVPYKCLLLEYCNPDKGLAVTYNEKLRCDIMLRMAAIHALGIVHGNITDSTHIIVQDGMPRIISFSKAVFHKRVCHGIPFVHCSNGRTLRAPCCPELAGIASCYGFNRGYPPISE</sequence>
<dbReference type="EMBL" id="NHYD01003393">
    <property type="protein sequence ID" value="PPQ79098.1"/>
    <property type="molecule type" value="Genomic_DNA"/>
</dbReference>
<keyword evidence="2" id="KW-1185">Reference proteome</keyword>